<keyword evidence="1" id="KW-0472">Membrane</keyword>
<reference evidence="2 3" key="1">
    <citation type="submission" date="2021-03" db="EMBL/GenBank/DDBJ databases">
        <title>Sequencing the genomes of 1000 actinobacteria strains.</title>
        <authorList>
            <person name="Klenk H.-P."/>
        </authorList>
    </citation>
    <scope>NUCLEOTIDE SEQUENCE [LARGE SCALE GENOMIC DNA]</scope>
    <source>
        <strain evidence="2 3">DSM 45510</strain>
    </source>
</reference>
<name>A0ABS4PU64_9PSEU</name>
<keyword evidence="1" id="KW-0812">Transmembrane</keyword>
<proteinExistence type="predicted"/>
<evidence type="ECO:0008006" key="4">
    <source>
        <dbReference type="Google" id="ProtNLM"/>
    </source>
</evidence>
<evidence type="ECO:0000313" key="2">
    <source>
        <dbReference type="EMBL" id="MBP2182450.1"/>
    </source>
</evidence>
<gene>
    <name evidence="2" type="ORF">JOM49_003976</name>
</gene>
<dbReference type="Pfam" id="PF14042">
    <property type="entry name" value="DUF4247"/>
    <property type="match status" value="1"/>
</dbReference>
<accession>A0ABS4PU64</accession>
<comment type="caution">
    <text evidence="2">The sequence shown here is derived from an EMBL/GenBank/DDBJ whole genome shotgun (WGS) entry which is preliminary data.</text>
</comment>
<dbReference type="Proteomes" id="UP000741013">
    <property type="component" value="Unassembled WGS sequence"/>
</dbReference>
<keyword evidence="3" id="KW-1185">Reference proteome</keyword>
<keyword evidence="1" id="KW-1133">Transmembrane helix</keyword>
<protein>
    <recommendedName>
        <fullName evidence="4">DUF4247 domain-containing protein</fullName>
    </recommendedName>
</protein>
<dbReference type="RefSeq" id="WP_209665759.1">
    <property type="nucleotide sequence ID" value="NZ_JAGGMS010000001.1"/>
</dbReference>
<dbReference type="InterPro" id="IPR025341">
    <property type="entry name" value="DUF4247"/>
</dbReference>
<evidence type="ECO:0000256" key="1">
    <source>
        <dbReference type="SAM" id="Phobius"/>
    </source>
</evidence>
<evidence type="ECO:0000313" key="3">
    <source>
        <dbReference type="Proteomes" id="UP000741013"/>
    </source>
</evidence>
<sequence>MKYRLWFVLGGILAVIALIIAVNLLFFGGTSVANFVDNEFDRDTSQDFDDDVRSYTSAEKPSAVSTLIVTDWKPLAQSADNSGIYLRYSSDAVVITPRGTGSTIQVMDAERAYRRYGGHTSGSWGWTSTHGGDFRGRGPGAGK</sequence>
<feature type="transmembrane region" description="Helical" evidence="1">
    <location>
        <begin position="6"/>
        <end position="27"/>
    </location>
</feature>
<organism evidence="2 3">
    <name type="scientific">Amycolatopsis magusensis</name>
    <dbReference type="NCBI Taxonomy" id="882444"/>
    <lineage>
        <taxon>Bacteria</taxon>
        <taxon>Bacillati</taxon>
        <taxon>Actinomycetota</taxon>
        <taxon>Actinomycetes</taxon>
        <taxon>Pseudonocardiales</taxon>
        <taxon>Pseudonocardiaceae</taxon>
        <taxon>Amycolatopsis</taxon>
    </lineage>
</organism>
<dbReference type="EMBL" id="JAGGMS010000001">
    <property type="protein sequence ID" value="MBP2182450.1"/>
    <property type="molecule type" value="Genomic_DNA"/>
</dbReference>